<dbReference type="Proteomes" id="UP000001283">
    <property type="component" value="Chromosome"/>
</dbReference>
<evidence type="ECO:0000256" key="5">
    <source>
        <dbReference type="SAM" id="Phobius"/>
    </source>
</evidence>
<evidence type="ECO:0000256" key="3">
    <source>
        <dbReference type="ARBA" id="ARBA00022989"/>
    </source>
</evidence>
<feature type="transmembrane region" description="Helical" evidence="5">
    <location>
        <begin position="380"/>
        <end position="402"/>
    </location>
</feature>
<feature type="transmembrane region" description="Helical" evidence="5">
    <location>
        <begin position="351"/>
        <end position="373"/>
    </location>
</feature>
<sequence>MTNMNHEPSLLKQLKLWHIVVIGLGYMAPMAVFDTFGIVTESTDGHVSGAYAFTLIAILFTAISYGKMVKAFPGAGSSYTYAQQVMNPSIGFLVGWTALLDYLFLPMINALLTNIYLSSLFPGVPKAVWIISFVVIMTIMNIFSVHLTVSFGTLLVAFQILVAIIFIILSATTQGQELSFKPFISELASISLLLNGAAILCFSFLGFDAVTTMAEETLEPEKTIPKGILIIACTGGALFITVSYFAQLLFPSASLFHDLEGASAEIAYKIGGQLFQSIFVAAALTSTIASGLVSHMSASRLLYAIGKDGYLPRGIFGYIHPKTKTPIWNVVIIGGLSLISLGLSLEKATSLINFGALIAFSSVNIAVFIHYFIHQNKRSFSGYISYVLMPLLGSLFLFFMWLNLEKTSLFIGIVWSIIGIIYLLIARRKNTITIPTFHFD</sequence>
<feature type="domain" description="Amino acid permease/ SLC12A" evidence="6">
    <location>
        <begin position="18"/>
        <end position="375"/>
    </location>
</feature>
<keyword evidence="4 5" id="KW-0472">Membrane</keyword>
<protein>
    <submittedName>
        <fullName evidence="7">Amino acid permease family protein</fullName>
    </submittedName>
</protein>
<dbReference type="GO" id="GO:0016020">
    <property type="term" value="C:membrane"/>
    <property type="evidence" value="ECO:0007669"/>
    <property type="project" value="UniProtKB-SubCell"/>
</dbReference>
<dbReference type="Pfam" id="PF00324">
    <property type="entry name" value="AA_permease"/>
    <property type="match status" value="1"/>
</dbReference>
<feature type="transmembrane region" description="Helical" evidence="5">
    <location>
        <begin position="16"/>
        <end position="38"/>
    </location>
</feature>
<evidence type="ECO:0000313" key="8">
    <source>
        <dbReference type="Proteomes" id="UP000001283"/>
    </source>
</evidence>
<dbReference type="PANTHER" id="PTHR42770">
    <property type="entry name" value="AMINO ACID TRANSPORTER-RELATED"/>
    <property type="match status" value="1"/>
</dbReference>
<gene>
    <name evidence="7" type="primary">puuP</name>
    <name evidence="7" type="ORF">BMWSH_4788</name>
</gene>
<comment type="subcellular location">
    <subcellularLocation>
        <location evidence="1">Membrane</location>
        <topology evidence="1">Multi-pass membrane protein</topology>
    </subcellularLocation>
</comment>
<dbReference type="Gene3D" id="1.20.1740.10">
    <property type="entry name" value="Amino acid/polyamine transporter I"/>
    <property type="match status" value="1"/>
</dbReference>
<keyword evidence="3 5" id="KW-1133">Transmembrane helix</keyword>
<feature type="transmembrane region" description="Helical" evidence="5">
    <location>
        <begin position="127"/>
        <end position="144"/>
    </location>
</feature>
<feature type="transmembrane region" description="Helical" evidence="5">
    <location>
        <begin position="183"/>
        <end position="207"/>
    </location>
</feature>
<dbReference type="GO" id="GO:0055085">
    <property type="term" value="P:transmembrane transport"/>
    <property type="evidence" value="ECO:0007669"/>
    <property type="project" value="InterPro"/>
</dbReference>
<dbReference type="InterPro" id="IPR050367">
    <property type="entry name" value="APC_superfamily"/>
</dbReference>
<feature type="transmembrane region" description="Helical" evidence="5">
    <location>
        <begin position="270"/>
        <end position="293"/>
    </location>
</feature>
<evidence type="ECO:0000256" key="1">
    <source>
        <dbReference type="ARBA" id="ARBA00004141"/>
    </source>
</evidence>
<feature type="transmembrane region" description="Helical" evidence="5">
    <location>
        <begin position="408"/>
        <end position="425"/>
    </location>
</feature>
<reference evidence="7 8" key="1">
    <citation type="journal article" date="2011" name="J. Bacteriol.">
        <title>Complete genome sequence of the industrial strain Bacillus megaterium WSH-002.</title>
        <authorList>
            <person name="Liu L."/>
            <person name="Li Y."/>
            <person name="Zhang J."/>
            <person name="Zou W."/>
            <person name="Zhou Z."/>
            <person name="Liu J."/>
            <person name="Li X."/>
            <person name="Wang L."/>
            <person name="Chen J."/>
        </authorList>
    </citation>
    <scope>NUCLEOTIDE SEQUENCE [LARGE SCALE GENOMIC DNA]</scope>
    <source>
        <strain evidence="7 8">WSH-002</strain>
    </source>
</reference>
<dbReference type="AlphaFoldDB" id="A0A8D3X3F8"/>
<evidence type="ECO:0000259" key="6">
    <source>
        <dbReference type="Pfam" id="PF00324"/>
    </source>
</evidence>
<proteinExistence type="predicted"/>
<feature type="transmembrane region" description="Helical" evidence="5">
    <location>
        <begin position="151"/>
        <end position="171"/>
    </location>
</feature>
<dbReference type="KEGG" id="bmh:BMWSH_4788"/>
<dbReference type="PANTHER" id="PTHR42770:SF8">
    <property type="entry name" value="PUTRESCINE IMPORTER PUUP"/>
    <property type="match status" value="1"/>
</dbReference>
<dbReference type="PIRSF" id="PIRSF006060">
    <property type="entry name" value="AA_transporter"/>
    <property type="match status" value="1"/>
</dbReference>
<evidence type="ECO:0000256" key="4">
    <source>
        <dbReference type="ARBA" id="ARBA00023136"/>
    </source>
</evidence>
<evidence type="ECO:0000313" key="7">
    <source>
        <dbReference type="EMBL" id="AEN91666.1"/>
    </source>
</evidence>
<keyword evidence="2 5" id="KW-0812">Transmembrane</keyword>
<dbReference type="InterPro" id="IPR004841">
    <property type="entry name" value="AA-permease/SLC12A_dom"/>
</dbReference>
<feature type="transmembrane region" description="Helical" evidence="5">
    <location>
        <begin position="90"/>
        <end position="115"/>
    </location>
</feature>
<feature type="transmembrane region" description="Helical" evidence="5">
    <location>
        <begin position="327"/>
        <end position="345"/>
    </location>
</feature>
<feature type="transmembrane region" description="Helical" evidence="5">
    <location>
        <begin position="228"/>
        <end position="250"/>
    </location>
</feature>
<evidence type="ECO:0000256" key="2">
    <source>
        <dbReference type="ARBA" id="ARBA00022692"/>
    </source>
</evidence>
<organism evidence="7 8">
    <name type="scientific">Priestia megaterium (strain WSH-002)</name>
    <name type="common">Bacillus megaterium</name>
    <dbReference type="NCBI Taxonomy" id="1006007"/>
    <lineage>
        <taxon>Bacteria</taxon>
        <taxon>Bacillati</taxon>
        <taxon>Bacillota</taxon>
        <taxon>Bacilli</taxon>
        <taxon>Bacillales</taxon>
        <taxon>Bacillaceae</taxon>
        <taxon>Priestia</taxon>
    </lineage>
</organism>
<name>A0A8D3X3F8_PRIMW</name>
<accession>A0A8D3X3F8</accession>
<feature type="transmembrane region" description="Helical" evidence="5">
    <location>
        <begin position="50"/>
        <end position="69"/>
    </location>
</feature>
<dbReference type="EMBL" id="CP003017">
    <property type="protein sequence ID" value="AEN91666.1"/>
    <property type="molecule type" value="Genomic_DNA"/>
</dbReference>